<reference evidence="2 3" key="1">
    <citation type="submission" date="2018-03" db="EMBL/GenBank/DDBJ databases">
        <title>Genomic Encyclopedia of Type Strains, Phase III (KMG-III): the genomes of soil and plant-associated and newly described type strains.</title>
        <authorList>
            <person name="Whitman W."/>
        </authorList>
    </citation>
    <scope>NUCLEOTIDE SEQUENCE [LARGE SCALE GENOMIC DNA]</scope>
    <source>
        <strain evidence="2 3">CGMCC 4.7125</strain>
    </source>
</reference>
<dbReference type="InterPro" id="IPR036866">
    <property type="entry name" value="RibonucZ/Hydroxyglut_hydro"/>
</dbReference>
<feature type="domain" description="Metallo-beta-lactamase" evidence="1">
    <location>
        <begin position="59"/>
        <end position="238"/>
    </location>
</feature>
<dbReference type="PANTHER" id="PTHR46018:SF4">
    <property type="entry name" value="METALLO-HYDROLASE YHFI-RELATED"/>
    <property type="match status" value="1"/>
</dbReference>
<keyword evidence="3" id="KW-1185">Reference proteome</keyword>
<gene>
    <name evidence="2" type="ORF">B0I33_103315</name>
</gene>
<evidence type="ECO:0000259" key="1">
    <source>
        <dbReference type="Pfam" id="PF12706"/>
    </source>
</evidence>
<name>A0A2T0LYT6_9PSEU</name>
<accession>A0A2T0LYT6</accession>
<dbReference type="CDD" id="cd07716">
    <property type="entry name" value="RNaseZ_short-form-like_MBL-fold"/>
    <property type="match status" value="1"/>
</dbReference>
<dbReference type="Pfam" id="PF12706">
    <property type="entry name" value="Lactamase_B_2"/>
    <property type="match status" value="1"/>
</dbReference>
<organism evidence="2 3">
    <name type="scientific">Prauserella shujinwangii</name>
    <dbReference type="NCBI Taxonomy" id="1453103"/>
    <lineage>
        <taxon>Bacteria</taxon>
        <taxon>Bacillati</taxon>
        <taxon>Actinomycetota</taxon>
        <taxon>Actinomycetes</taxon>
        <taxon>Pseudonocardiales</taxon>
        <taxon>Pseudonocardiaceae</taxon>
        <taxon>Prauserella</taxon>
    </lineage>
</organism>
<dbReference type="AlphaFoldDB" id="A0A2T0LYT6"/>
<proteinExistence type="predicted"/>
<comment type="caution">
    <text evidence="2">The sequence shown here is derived from an EMBL/GenBank/DDBJ whole genome shotgun (WGS) entry which is preliminary data.</text>
</comment>
<evidence type="ECO:0000313" key="3">
    <source>
        <dbReference type="Proteomes" id="UP000238362"/>
    </source>
</evidence>
<dbReference type="Gene3D" id="3.60.15.10">
    <property type="entry name" value="Ribonuclease Z/Hydroxyacylglutathione hydrolase-like"/>
    <property type="match status" value="1"/>
</dbReference>
<evidence type="ECO:0000313" key="2">
    <source>
        <dbReference type="EMBL" id="PRX49281.1"/>
    </source>
</evidence>
<dbReference type="EMBL" id="PVNH01000003">
    <property type="protein sequence ID" value="PRX49281.1"/>
    <property type="molecule type" value="Genomic_DNA"/>
</dbReference>
<dbReference type="GO" id="GO:0042781">
    <property type="term" value="F:3'-tRNA processing endoribonuclease activity"/>
    <property type="evidence" value="ECO:0007669"/>
    <property type="project" value="TreeGrafter"/>
</dbReference>
<dbReference type="Proteomes" id="UP000238362">
    <property type="component" value="Unassembled WGS sequence"/>
</dbReference>
<sequence>MTRAPGPPRGRVSVVRLTILGCSGSIPGPDAAASGYLVEAGGFVLGIELGNGAFARLQALRDPFDLDALVLTHLHPDHCADFSALTVLRRYHPEPPYATRPRRLPVHAPVEAPARLANAYAPHEAERLETDLSDVYDFHPLGPDPVRLGPVTLTAVPVEHPTEAFGVRVEHGGRVLAYTGDTGPCEALTGLARGADVLLAEASWTEAADRPEGVHLSGRQAGELAAAAGAGRLLLTHIAPWTDRGAVLAEARDAFSGPVELAEQGAVHDI</sequence>
<protein>
    <submittedName>
        <fullName evidence="2">Ribonuclease BN (tRNA processing enzyme)</fullName>
    </submittedName>
</protein>
<dbReference type="SUPFAM" id="SSF56281">
    <property type="entry name" value="Metallo-hydrolase/oxidoreductase"/>
    <property type="match status" value="1"/>
</dbReference>
<dbReference type="PANTHER" id="PTHR46018">
    <property type="entry name" value="ZINC PHOSPHODIESTERASE ELAC PROTEIN 1"/>
    <property type="match status" value="1"/>
</dbReference>
<dbReference type="InterPro" id="IPR001279">
    <property type="entry name" value="Metallo-B-lactamas"/>
</dbReference>